<dbReference type="AlphaFoldDB" id="K1LWW8"/>
<protein>
    <submittedName>
        <fullName evidence="1">Uncharacterized protein</fullName>
    </submittedName>
</protein>
<accession>K1LWW8</accession>
<keyword evidence="2" id="KW-1185">Reference proteome</keyword>
<dbReference type="PROSITE" id="PS51257">
    <property type="entry name" value="PROKAR_LIPOPROTEIN"/>
    <property type="match status" value="1"/>
</dbReference>
<organism evidence="1 2">
    <name type="scientific">Cecembia lonarensis (strain CCUG 58316 / KCTC 22772 / LW9)</name>
    <dbReference type="NCBI Taxonomy" id="1225176"/>
    <lineage>
        <taxon>Bacteria</taxon>
        <taxon>Pseudomonadati</taxon>
        <taxon>Bacteroidota</taxon>
        <taxon>Cytophagia</taxon>
        <taxon>Cytophagales</taxon>
        <taxon>Cyclobacteriaceae</taxon>
        <taxon>Cecembia</taxon>
    </lineage>
</organism>
<proteinExistence type="predicted"/>
<dbReference type="EMBL" id="AMGM01000045">
    <property type="protein sequence ID" value="EKB48664.1"/>
    <property type="molecule type" value="Genomic_DNA"/>
</dbReference>
<sequence length="176" mass="20636">MKKLGIILLSIIFLASCAKEKSVEERYVYEIDKVVDIETGDEYFMEEDDEITVIHSDGTKEVISFEEAPFYESALSEDFLRSMEERLQERKLKLLEEKREKIREVRRSRYANISDDELLSQFKQAHKDQLNLSRQIDMIAELIDRGVIAEDEAPIMLEISPELIDFDVELEEPIEN</sequence>
<dbReference type="Proteomes" id="UP000004478">
    <property type="component" value="Unassembled WGS sequence"/>
</dbReference>
<dbReference type="RefSeq" id="WP_009185714.1">
    <property type="nucleotide sequence ID" value="NZ_AMGM01000045.1"/>
</dbReference>
<evidence type="ECO:0000313" key="1">
    <source>
        <dbReference type="EMBL" id="EKB48664.1"/>
    </source>
</evidence>
<gene>
    <name evidence="1" type="ORF">B879_02691</name>
</gene>
<evidence type="ECO:0000313" key="2">
    <source>
        <dbReference type="Proteomes" id="UP000004478"/>
    </source>
</evidence>
<name>K1LWW8_CECL9</name>
<dbReference type="OrthoDB" id="839172at2"/>
<reference evidence="1 2" key="1">
    <citation type="journal article" date="2012" name="J. Bacteriol.">
        <title>Draft Genome Sequence of Cecembia lonarensis Strain LW9T, Isolated from Lonar Lake, a Haloalkaline Lake in India.</title>
        <authorList>
            <person name="Shivaji S."/>
            <person name="Ara S."/>
            <person name="Singh A."/>
            <person name="Pinnaka A.K."/>
        </authorList>
    </citation>
    <scope>NUCLEOTIDE SEQUENCE [LARGE SCALE GENOMIC DNA]</scope>
    <source>
        <strain evidence="1 2">LW9</strain>
    </source>
</reference>
<comment type="caution">
    <text evidence="1">The sequence shown here is derived from an EMBL/GenBank/DDBJ whole genome shotgun (WGS) entry which is preliminary data.</text>
</comment>